<keyword evidence="2" id="KW-1185">Reference proteome</keyword>
<proteinExistence type="predicted"/>
<protein>
    <recommendedName>
        <fullName evidence="3">RiboL-PSP-HEPN domain-containing protein</fullName>
    </recommendedName>
</protein>
<dbReference type="RefSeq" id="WP_205724507.1">
    <property type="nucleotide sequence ID" value="NZ_JAFHKR010000037.1"/>
</dbReference>
<dbReference type="Proteomes" id="UP001296923">
    <property type="component" value="Unassembled WGS sequence"/>
</dbReference>
<gene>
    <name evidence="1" type="ORF">JYA63_03395</name>
</gene>
<evidence type="ECO:0000313" key="1">
    <source>
        <dbReference type="EMBL" id="MBN3553296.1"/>
    </source>
</evidence>
<sequence>MYLRGNNVVFKLMVLSQLDDFIKYLNEVEHNLWAKADDYIKKAEALHEDEQENYWDWHVDEYHDYSELYPSFLRNSIFISIYSYLEYHLLNQCDNKEKLRSIKGSGIEKGKKYFKQVYGIHTPFESIEWNNINDYNKIRNCLVHNGGDIDNISNANKQKELNVIINKIPTIELSNRGQILIQKEFCIEFCEVVKCFLTLTVESRKSIE</sequence>
<name>A0ABS2ZPH2_9BACL</name>
<evidence type="ECO:0008006" key="3">
    <source>
        <dbReference type="Google" id="ProtNLM"/>
    </source>
</evidence>
<reference evidence="1 2" key="1">
    <citation type="submission" date="2021-01" db="EMBL/GenBank/DDBJ databases">
        <title>Genome Sequencing of Type Strains.</title>
        <authorList>
            <person name="Lemaire J.F."/>
            <person name="Inderbitzin P."/>
            <person name="Collins S.B."/>
            <person name="Wespe N."/>
            <person name="Knight-Connoni V."/>
        </authorList>
    </citation>
    <scope>NUCLEOTIDE SEQUENCE [LARGE SCALE GENOMIC DNA]</scope>
    <source>
        <strain evidence="1 2">DSM 23009</strain>
    </source>
</reference>
<organism evidence="1 2">
    <name type="scientific">Fictibacillus nanhaiensis</name>
    <dbReference type="NCBI Taxonomy" id="742169"/>
    <lineage>
        <taxon>Bacteria</taxon>
        <taxon>Bacillati</taxon>
        <taxon>Bacillota</taxon>
        <taxon>Bacilli</taxon>
        <taxon>Bacillales</taxon>
        <taxon>Fictibacillaceae</taxon>
        <taxon>Fictibacillus</taxon>
    </lineage>
</organism>
<dbReference type="EMBL" id="JAFHKR010000037">
    <property type="protein sequence ID" value="MBN3553296.1"/>
    <property type="molecule type" value="Genomic_DNA"/>
</dbReference>
<accession>A0ABS2ZPH2</accession>
<evidence type="ECO:0000313" key="2">
    <source>
        <dbReference type="Proteomes" id="UP001296923"/>
    </source>
</evidence>
<comment type="caution">
    <text evidence="1">The sequence shown here is derived from an EMBL/GenBank/DDBJ whole genome shotgun (WGS) entry which is preliminary data.</text>
</comment>